<dbReference type="EMBL" id="CP017754">
    <property type="protein sequence ID" value="AOZ05177.1"/>
    <property type="molecule type" value="Genomic_DNA"/>
</dbReference>
<dbReference type="RefSeq" id="WP_071011148.1">
    <property type="nucleotide sequence ID" value="NZ_CP017754.1"/>
</dbReference>
<dbReference type="Pfam" id="PF02643">
    <property type="entry name" value="DUF192"/>
    <property type="match status" value="1"/>
</dbReference>
<organism evidence="1 2">
    <name type="scientific">Cupriavidus malaysiensis</name>
    <dbReference type="NCBI Taxonomy" id="367825"/>
    <lineage>
        <taxon>Bacteria</taxon>
        <taxon>Pseudomonadati</taxon>
        <taxon>Pseudomonadota</taxon>
        <taxon>Betaproteobacteria</taxon>
        <taxon>Burkholderiales</taxon>
        <taxon>Burkholderiaceae</taxon>
        <taxon>Cupriavidus</taxon>
    </lineage>
</organism>
<name>A0ABM6F1N1_9BURK</name>
<sequence>MKLTLLNVAGRSTPVLVEVAQTSVERMVGLLGRDGLSDDAGLLLRPCGAVHTFGMRFAIDVVFLDRKQQVLEIQHEVPPRRALFKIRALQVLELAAGAAERHRIRVGDTLAFEERQCEPI</sequence>
<evidence type="ECO:0000313" key="1">
    <source>
        <dbReference type="EMBL" id="AOZ05177.1"/>
    </source>
</evidence>
<dbReference type="InterPro" id="IPR003795">
    <property type="entry name" value="DUF192"/>
</dbReference>
<dbReference type="PANTHER" id="PTHR37953">
    <property type="entry name" value="UPF0127 PROTEIN MJ1496"/>
    <property type="match status" value="1"/>
</dbReference>
<dbReference type="PANTHER" id="PTHR37953:SF1">
    <property type="entry name" value="UPF0127 PROTEIN MJ1496"/>
    <property type="match status" value="1"/>
</dbReference>
<reference evidence="1 2" key="1">
    <citation type="submission" date="2016-10" db="EMBL/GenBank/DDBJ databases">
        <title>Complete genome sequences of three Cupriavidus strains isolated from various Malaysian environments.</title>
        <authorList>
            <person name="Abdullah A.A.-A."/>
            <person name="Shafie N.A.H."/>
            <person name="Lau N.S."/>
        </authorList>
    </citation>
    <scope>NUCLEOTIDE SEQUENCE [LARGE SCALE GENOMIC DNA]</scope>
    <source>
        <strain evidence="1 2">USMAA1020</strain>
    </source>
</reference>
<evidence type="ECO:0008006" key="3">
    <source>
        <dbReference type="Google" id="ProtNLM"/>
    </source>
</evidence>
<dbReference type="Proteomes" id="UP000177515">
    <property type="component" value="Chromosome 1"/>
</dbReference>
<proteinExistence type="predicted"/>
<dbReference type="Gene3D" id="2.60.120.1140">
    <property type="entry name" value="Protein of unknown function DUF192"/>
    <property type="match status" value="1"/>
</dbReference>
<gene>
    <name evidence="1" type="ORF">BKK80_04550</name>
</gene>
<protein>
    <recommendedName>
        <fullName evidence="3">DUF192 domain-containing protein</fullName>
    </recommendedName>
</protein>
<accession>A0ABM6F1N1</accession>
<dbReference type="InterPro" id="IPR038695">
    <property type="entry name" value="Saro_0823-like_sf"/>
</dbReference>
<keyword evidence="2" id="KW-1185">Reference proteome</keyword>
<evidence type="ECO:0000313" key="2">
    <source>
        <dbReference type="Proteomes" id="UP000177515"/>
    </source>
</evidence>